<comment type="caution">
    <text evidence="1">The sequence shown here is derived from an EMBL/GenBank/DDBJ whole genome shotgun (WGS) entry which is preliminary data.</text>
</comment>
<keyword evidence="2" id="KW-1185">Reference proteome</keyword>
<dbReference type="RefSeq" id="WP_113596016.1">
    <property type="nucleotide sequence ID" value="NZ_QEXL01000010.1"/>
</dbReference>
<dbReference type="Pfam" id="PF22752">
    <property type="entry name" value="DUF488-N3i"/>
    <property type="match status" value="1"/>
</dbReference>
<dbReference type="PANTHER" id="PTHR36849:SF1">
    <property type="entry name" value="CYTOPLASMIC PROTEIN"/>
    <property type="match status" value="1"/>
</dbReference>
<evidence type="ECO:0008006" key="3">
    <source>
        <dbReference type="Google" id="ProtNLM"/>
    </source>
</evidence>
<accession>A0A365YUS6</accession>
<dbReference type="InterPro" id="IPR052552">
    <property type="entry name" value="YeaO-like"/>
</dbReference>
<reference evidence="1 2" key="1">
    <citation type="submission" date="2018-05" db="EMBL/GenBank/DDBJ databases">
        <title>Komagataeibacter cocois sp. nov., for a novel cellulose- producing strain isolated from coconut milk.</title>
        <authorList>
            <person name="Liu L."/>
            <person name="Wang Y."/>
            <person name="Liu S."/>
            <person name="Bi J."/>
            <person name="Chen H."/>
            <person name="Deng J."/>
            <person name="Zhang C."/>
            <person name="Hu Q."/>
            <person name="Li C."/>
        </authorList>
    </citation>
    <scope>NUCLEOTIDE SEQUENCE [LARGE SCALE GENOMIC DNA]</scope>
    <source>
        <strain evidence="1 2">WE7</strain>
    </source>
</reference>
<evidence type="ECO:0000313" key="2">
    <source>
        <dbReference type="Proteomes" id="UP000252680"/>
    </source>
</evidence>
<evidence type="ECO:0000313" key="1">
    <source>
        <dbReference type="EMBL" id="RBM06706.1"/>
    </source>
</evidence>
<name>A0A365YUS6_9PROT</name>
<dbReference type="OrthoDB" id="9790745at2"/>
<sequence>MTDAPVIRIRRIYDPPGPDDGRRVLVDRLWPRGISHERADLTLWLKDIAPSTELRRWFGHDPARWEEFRTRYVAELRASPDAVRQILSLPGRGPITLLYGARDTRHNEAVVLADYLRGLENTHT</sequence>
<gene>
    <name evidence="1" type="ORF">NJLHNGOC_08540</name>
</gene>
<dbReference type="PANTHER" id="PTHR36849">
    <property type="entry name" value="CYTOPLASMIC PROTEIN-RELATED"/>
    <property type="match status" value="1"/>
</dbReference>
<dbReference type="Proteomes" id="UP000252680">
    <property type="component" value="Unassembled WGS sequence"/>
</dbReference>
<dbReference type="AlphaFoldDB" id="A0A365YUS6"/>
<protein>
    <recommendedName>
        <fullName evidence="3">DUF488 domain-containing protein</fullName>
    </recommendedName>
</protein>
<organism evidence="1 2">
    <name type="scientific">Novacetimonas cocois</name>
    <dbReference type="NCBI Taxonomy" id="1747507"/>
    <lineage>
        <taxon>Bacteria</taxon>
        <taxon>Pseudomonadati</taxon>
        <taxon>Pseudomonadota</taxon>
        <taxon>Alphaproteobacteria</taxon>
        <taxon>Acetobacterales</taxon>
        <taxon>Acetobacteraceae</taxon>
        <taxon>Novacetimonas</taxon>
    </lineage>
</organism>
<proteinExistence type="predicted"/>
<dbReference type="EMBL" id="QEXL01000010">
    <property type="protein sequence ID" value="RBM06706.1"/>
    <property type="molecule type" value="Genomic_DNA"/>
</dbReference>